<evidence type="ECO:0000313" key="3">
    <source>
        <dbReference type="Proteomes" id="UP001317742"/>
    </source>
</evidence>
<dbReference type="Proteomes" id="UP001317742">
    <property type="component" value="Chromosome"/>
</dbReference>
<dbReference type="PANTHER" id="PTHR42743">
    <property type="entry name" value="AMINO-ACID AMINOTRANSFERASE"/>
    <property type="match status" value="1"/>
</dbReference>
<dbReference type="EMBL" id="AP026709">
    <property type="protein sequence ID" value="BDQ37987.1"/>
    <property type="molecule type" value="Genomic_DNA"/>
</dbReference>
<gene>
    <name evidence="2" type="ORF">SYK_23470</name>
</gene>
<reference evidence="2 3" key="1">
    <citation type="submission" date="2022-08" db="EMBL/GenBank/DDBJ databases">
        <title>Genome Sequence of the sulphate-reducing bacterium, Pseudodesulfovibrio sp. SYK.</title>
        <authorList>
            <person name="Kondo R."/>
            <person name="Kataoka T."/>
        </authorList>
    </citation>
    <scope>NUCLEOTIDE SEQUENCE [LARGE SCALE GENOMIC DNA]</scope>
    <source>
        <strain evidence="2 3">SYK</strain>
    </source>
</reference>
<evidence type="ECO:0000256" key="1">
    <source>
        <dbReference type="ARBA" id="ARBA00009320"/>
    </source>
</evidence>
<keyword evidence="3" id="KW-1185">Reference proteome</keyword>
<name>A0ABM8B2H3_9BACT</name>
<dbReference type="Pfam" id="PF01063">
    <property type="entry name" value="Aminotran_4"/>
    <property type="match status" value="1"/>
</dbReference>
<dbReference type="InterPro" id="IPR050571">
    <property type="entry name" value="Class-IV_PLP-Dep_Aminotrnsfr"/>
</dbReference>
<proteinExistence type="inferred from homology"/>
<protein>
    <recommendedName>
        <fullName evidence="4">Aminotransferase class IV</fullName>
    </recommendedName>
</protein>
<dbReference type="PANTHER" id="PTHR42743:SF13">
    <property type="entry name" value="P-LOOP CONTAINING NUCLEOSIDE TRIPHOSPHATE HYDROLASE PROTEIN"/>
    <property type="match status" value="1"/>
</dbReference>
<sequence>MIHYYNNTYTLGTVSLDPSAPAFRYGAGFFETIYYNGHNICHLDQHLDRILYSLRSFGVEYETTNFEEVIEQVLNRNGLTGQTARVNIFYPMETYGASPVITAIAHDPKPYKAYRLCVCKDHHVSTLNAHKTTSYMFFHLAMQQAKARGFDDAALFDLDDNLLEATTGALVLKKEGSFVTVDSPYRLPSTALAIASQTLDIIPVRLPLDELHSFRHAYILNSIVGMRPVVAIGETAFVPDEDTCQDVMHAVLETS</sequence>
<dbReference type="InterPro" id="IPR036038">
    <property type="entry name" value="Aminotransferase-like"/>
</dbReference>
<dbReference type="SUPFAM" id="SSF56752">
    <property type="entry name" value="D-aminoacid aminotransferase-like PLP-dependent enzymes"/>
    <property type="match status" value="1"/>
</dbReference>
<dbReference type="Gene3D" id="3.20.10.10">
    <property type="entry name" value="D-amino Acid Aminotransferase, subunit A, domain 2"/>
    <property type="match status" value="1"/>
</dbReference>
<dbReference type="InterPro" id="IPR043131">
    <property type="entry name" value="BCAT-like_N"/>
</dbReference>
<evidence type="ECO:0000313" key="2">
    <source>
        <dbReference type="EMBL" id="BDQ37987.1"/>
    </source>
</evidence>
<comment type="similarity">
    <text evidence="1">Belongs to the class-IV pyridoxal-phosphate-dependent aminotransferase family.</text>
</comment>
<dbReference type="RefSeq" id="WP_281760496.1">
    <property type="nucleotide sequence ID" value="NZ_AP026709.1"/>
</dbReference>
<dbReference type="InterPro" id="IPR043132">
    <property type="entry name" value="BCAT-like_C"/>
</dbReference>
<dbReference type="InterPro" id="IPR001544">
    <property type="entry name" value="Aminotrans_IV"/>
</dbReference>
<organism evidence="2 3">
    <name type="scientific">Pseudodesulfovibrio nedwellii</name>
    <dbReference type="NCBI Taxonomy" id="2973072"/>
    <lineage>
        <taxon>Bacteria</taxon>
        <taxon>Pseudomonadati</taxon>
        <taxon>Thermodesulfobacteriota</taxon>
        <taxon>Desulfovibrionia</taxon>
        <taxon>Desulfovibrionales</taxon>
        <taxon>Desulfovibrionaceae</taxon>
    </lineage>
</organism>
<evidence type="ECO:0008006" key="4">
    <source>
        <dbReference type="Google" id="ProtNLM"/>
    </source>
</evidence>
<dbReference type="Gene3D" id="3.30.470.10">
    <property type="match status" value="1"/>
</dbReference>
<accession>A0ABM8B2H3</accession>